<dbReference type="Proteomes" id="UP000584374">
    <property type="component" value="Unassembled WGS sequence"/>
</dbReference>
<reference evidence="1 2" key="1">
    <citation type="submission" date="2020-08" db="EMBL/GenBank/DDBJ databases">
        <title>Sequencing the genomes of 1000 actinobacteria strains.</title>
        <authorList>
            <person name="Klenk H.-P."/>
        </authorList>
    </citation>
    <scope>NUCLEOTIDE SEQUENCE [LARGE SCALE GENOMIC DNA]</scope>
    <source>
        <strain evidence="1 2">DSM 45584</strain>
    </source>
</reference>
<sequence length="266" mass="30152">MTNYHRTSISHIKAGRQFAERNFWAKADEALGAGGALVAHYDNVCDQEEQLRRAEADTLQSERRARAQALTQNGKRTRNDAAVYKPTVDQPDTESAPIDGDYIEGLHKEIENFVHLDQQYGGAAASPVIWQAYKQIRHRVNTSEIRNGLHRDVYSALSEVAEVAGWSLYDSENDELTERVNNESLGLARMAGDRNMELFVLQNMAMHAETAGRPRESINISRLVLESNRLSPRIEALFRLRLARSYGRLQAEGETKKQLERARVLF</sequence>
<dbReference type="EMBL" id="JACHIW010000001">
    <property type="protein sequence ID" value="MBB5156617.1"/>
    <property type="molecule type" value="Genomic_DNA"/>
</dbReference>
<keyword evidence="2" id="KW-1185">Reference proteome</keyword>
<accession>A0A840Q9K1</accession>
<evidence type="ECO:0000313" key="1">
    <source>
        <dbReference type="EMBL" id="MBB5156617.1"/>
    </source>
</evidence>
<evidence type="ECO:0000313" key="2">
    <source>
        <dbReference type="Proteomes" id="UP000584374"/>
    </source>
</evidence>
<protein>
    <submittedName>
        <fullName evidence="1">Uncharacterized protein</fullName>
    </submittedName>
</protein>
<organism evidence="1 2">
    <name type="scientific">Saccharopolyspora phatthalungensis</name>
    <dbReference type="NCBI Taxonomy" id="664693"/>
    <lineage>
        <taxon>Bacteria</taxon>
        <taxon>Bacillati</taxon>
        <taxon>Actinomycetota</taxon>
        <taxon>Actinomycetes</taxon>
        <taxon>Pseudonocardiales</taxon>
        <taxon>Pseudonocardiaceae</taxon>
        <taxon>Saccharopolyspora</taxon>
    </lineage>
</organism>
<dbReference type="RefSeq" id="WP_184727722.1">
    <property type="nucleotide sequence ID" value="NZ_JACHIW010000001.1"/>
</dbReference>
<comment type="caution">
    <text evidence="1">The sequence shown here is derived from an EMBL/GenBank/DDBJ whole genome shotgun (WGS) entry which is preliminary data.</text>
</comment>
<proteinExistence type="predicted"/>
<name>A0A840Q9K1_9PSEU</name>
<dbReference type="AlphaFoldDB" id="A0A840Q9K1"/>
<gene>
    <name evidence="1" type="ORF">BJ970_004151</name>
</gene>